<sequence length="743" mass="75748">MTSALRRLSRPAILLIPVLVATSLLAAFDSPADHLSTVRAAVVNNDEPVEIDGKTVPLGRELAGRLVNHTGDNYTWVLTDPDDATAGLKTGEYAVAVTIPQYFSRAATSTAGDDPNTATQARIDVTASRTTNAVDPIITKTLTDAAVDALNRTVVETYLDNIYLGFNTMHEQLGDAADGAGKLSDGAGQLADGSNQLVVGLGRLADGSTDLATGLDQLDTGSQNLADGIGRLNDGATELATRTRQLSNGAATLATGTTSLTTGTRQVADGADTLATGLDTLDKSVTDLPAQTHQLAGGAQQVADGNQELADTVVPLADKAIDGIDALPDLTAEAERAEDLAAQCETPASLCQQLQAIAEQLVADAQQAETAKSDVRGQVVAVKTNITDLADGAQQVADGTAELAEQTPQLVSAIGQAATGADQLANGADQAATGAAQVDTGAHRLASGAEQLAAGAGRLATGADDAADGADQLAAGTAEAADGADDLTSGARQADSAGQQLADGSDRLADGAGELVSSLDDGRDQVPTYTAADRDHLKTVAATPVTADLHDFGDLGGLSAAAIIVIALWIGAMLILLITPATRHDPLTWHGPIWQLAIRNARQPALLALAQALLVTGAAEAFLTRGAIDLLALLTVDILVSVTFVMINQALVVAFGNRGRIVATIVPAVVLATAAVAGIPGWLTTLDNLLPGYGPVLAIRAITADAGLGPTGIAYTLLWLGLGAAGYLLAISRRRTSRVLVWS</sequence>
<name>A0ABT4B566_9ACTN</name>
<keyword evidence="3 5" id="KW-1133">Transmembrane helix</keyword>
<dbReference type="RefSeq" id="WP_267566025.1">
    <property type="nucleotide sequence ID" value="NZ_JAPNTZ010000009.1"/>
</dbReference>
<gene>
    <name evidence="7" type="ORF">OWR29_26850</name>
</gene>
<dbReference type="SUPFAM" id="SSF101967">
    <property type="entry name" value="Adhesin YadA, collagen-binding domain"/>
    <property type="match status" value="1"/>
</dbReference>
<dbReference type="NCBIfam" id="TIGR03061">
    <property type="entry name" value="pip_yhgE_Nterm"/>
    <property type="match status" value="1"/>
</dbReference>
<dbReference type="InterPro" id="IPR051328">
    <property type="entry name" value="T7SS_ABC-Transporter"/>
</dbReference>
<dbReference type="NCBIfam" id="TIGR03057">
    <property type="entry name" value="xxxLxxG_by_4"/>
    <property type="match status" value="8"/>
</dbReference>
<evidence type="ECO:0000313" key="8">
    <source>
        <dbReference type="Proteomes" id="UP001151002"/>
    </source>
</evidence>
<dbReference type="InterPro" id="IPR017500">
    <property type="entry name" value="Phage_infect_YhgE_N"/>
</dbReference>
<evidence type="ECO:0000256" key="4">
    <source>
        <dbReference type="ARBA" id="ARBA00023136"/>
    </source>
</evidence>
<feature type="transmembrane region" description="Helical" evidence="5">
    <location>
        <begin position="661"/>
        <end position="683"/>
    </location>
</feature>
<dbReference type="SUPFAM" id="SSF58104">
    <property type="entry name" value="Methyl-accepting chemotaxis protein (MCP) signaling domain"/>
    <property type="match status" value="1"/>
</dbReference>
<dbReference type="InterPro" id="IPR023908">
    <property type="entry name" value="xxxLxxG_rpt"/>
</dbReference>
<dbReference type="EMBL" id="JAPNTZ010000009">
    <property type="protein sequence ID" value="MCY1141633.1"/>
    <property type="molecule type" value="Genomic_DNA"/>
</dbReference>
<accession>A0ABT4B566</accession>
<protein>
    <submittedName>
        <fullName evidence="7">YhgE/Pip domain-containing protein</fullName>
    </submittedName>
</protein>
<comment type="subcellular location">
    <subcellularLocation>
        <location evidence="1">Membrane</location>
        <topology evidence="1">Multi-pass membrane protein</topology>
    </subcellularLocation>
</comment>
<keyword evidence="2 5" id="KW-0812">Transmembrane</keyword>
<evidence type="ECO:0000256" key="2">
    <source>
        <dbReference type="ARBA" id="ARBA00022692"/>
    </source>
</evidence>
<keyword evidence="6" id="KW-0732">Signal</keyword>
<evidence type="ECO:0000256" key="5">
    <source>
        <dbReference type="SAM" id="Phobius"/>
    </source>
</evidence>
<dbReference type="InterPro" id="IPR011049">
    <property type="entry name" value="Serralysin-like_metalloprot_C"/>
</dbReference>
<organism evidence="7 8">
    <name type="scientific">Paractinoplanes pyxinae</name>
    <dbReference type="NCBI Taxonomy" id="2997416"/>
    <lineage>
        <taxon>Bacteria</taxon>
        <taxon>Bacillati</taxon>
        <taxon>Actinomycetota</taxon>
        <taxon>Actinomycetes</taxon>
        <taxon>Micromonosporales</taxon>
        <taxon>Micromonosporaceae</taxon>
        <taxon>Paractinoplanes</taxon>
    </lineage>
</organism>
<feature type="chain" id="PRO_5046192639" evidence="6">
    <location>
        <begin position="27"/>
        <end position="743"/>
    </location>
</feature>
<keyword evidence="4 5" id="KW-0472">Membrane</keyword>
<feature type="transmembrane region" description="Helical" evidence="5">
    <location>
        <begin position="712"/>
        <end position="730"/>
    </location>
</feature>
<dbReference type="PANTHER" id="PTHR43077">
    <property type="entry name" value="TRANSPORT PERMEASE YVFS-RELATED"/>
    <property type="match status" value="1"/>
</dbReference>
<feature type="transmembrane region" description="Helical" evidence="5">
    <location>
        <begin position="630"/>
        <end position="654"/>
    </location>
</feature>
<evidence type="ECO:0000256" key="1">
    <source>
        <dbReference type="ARBA" id="ARBA00004141"/>
    </source>
</evidence>
<comment type="caution">
    <text evidence="7">The sequence shown here is derived from an EMBL/GenBank/DDBJ whole genome shotgun (WGS) entry which is preliminary data.</text>
</comment>
<feature type="transmembrane region" description="Helical" evidence="5">
    <location>
        <begin position="555"/>
        <end position="578"/>
    </location>
</feature>
<feature type="signal peptide" evidence="6">
    <location>
        <begin position="1"/>
        <end position="26"/>
    </location>
</feature>
<evidence type="ECO:0000256" key="3">
    <source>
        <dbReference type="ARBA" id="ARBA00022989"/>
    </source>
</evidence>
<evidence type="ECO:0000256" key="6">
    <source>
        <dbReference type="SAM" id="SignalP"/>
    </source>
</evidence>
<keyword evidence="8" id="KW-1185">Reference proteome</keyword>
<reference evidence="7" key="1">
    <citation type="submission" date="2022-11" db="EMBL/GenBank/DDBJ databases">
        <authorList>
            <person name="Somphong A."/>
            <person name="Phongsopitanun W."/>
        </authorList>
    </citation>
    <scope>NUCLEOTIDE SEQUENCE</scope>
    <source>
        <strain evidence="7">Pm04-4</strain>
    </source>
</reference>
<dbReference type="Proteomes" id="UP001151002">
    <property type="component" value="Unassembled WGS sequence"/>
</dbReference>
<evidence type="ECO:0000313" key="7">
    <source>
        <dbReference type="EMBL" id="MCY1141633.1"/>
    </source>
</evidence>
<dbReference type="PANTHER" id="PTHR43077:SF10">
    <property type="entry name" value="TRANSPORT PERMEASE PROTEIN"/>
    <property type="match status" value="1"/>
</dbReference>
<dbReference type="Gene3D" id="1.10.287.950">
    <property type="entry name" value="Methyl-accepting chemotaxis protein"/>
    <property type="match status" value="2"/>
</dbReference>
<feature type="transmembrane region" description="Helical" evidence="5">
    <location>
        <begin position="605"/>
        <end position="624"/>
    </location>
</feature>
<proteinExistence type="predicted"/>